<gene>
    <name evidence="3" type="ORF">B1A_18893</name>
</gene>
<comment type="similarity">
    <text evidence="1">Belongs to the peptidase S45 family.</text>
</comment>
<reference evidence="3" key="2">
    <citation type="journal article" date="2014" name="ISME J.">
        <title>Microbial stratification in low pH oxic and suboxic macroscopic growths along an acid mine drainage.</title>
        <authorList>
            <person name="Mendez-Garcia C."/>
            <person name="Mesa V."/>
            <person name="Sprenger R.R."/>
            <person name="Richter M."/>
            <person name="Diez M.S."/>
            <person name="Solano J."/>
            <person name="Bargiela R."/>
            <person name="Golyshina O.V."/>
            <person name="Manteca A."/>
            <person name="Ramos J.L."/>
            <person name="Gallego J.R."/>
            <person name="Llorente I."/>
            <person name="Martins Dos Santos V.A."/>
            <person name="Jensen O.N."/>
            <person name="Pelaez A.I."/>
            <person name="Sanchez J."/>
            <person name="Ferrer M."/>
        </authorList>
    </citation>
    <scope>NUCLEOTIDE SEQUENCE</scope>
</reference>
<dbReference type="InterPro" id="IPR023343">
    <property type="entry name" value="Penicillin_amidase_dom1"/>
</dbReference>
<reference evidence="3" key="1">
    <citation type="submission" date="2013-08" db="EMBL/GenBank/DDBJ databases">
        <authorList>
            <person name="Mendez C."/>
            <person name="Richter M."/>
            <person name="Ferrer M."/>
            <person name="Sanchez J."/>
        </authorList>
    </citation>
    <scope>NUCLEOTIDE SEQUENCE</scope>
</reference>
<dbReference type="EC" id="3.5.1.-" evidence="3"/>
<organism evidence="3">
    <name type="scientific">mine drainage metagenome</name>
    <dbReference type="NCBI Taxonomy" id="410659"/>
    <lineage>
        <taxon>unclassified sequences</taxon>
        <taxon>metagenomes</taxon>
        <taxon>ecological metagenomes</taxon>
    </lineage>
</organism>
<dbReference type="InterPro" id="IPR029055">
    <property type="entry name" value="Ntn_hydrolases_N"/>
</dbReference>
<evidence type="ECO:0000313" key="3">
    <source>
        <dbReference type="EMBL" id="EQD34032.1"/>
    </source>
</evidence>
<keyword evidence="2" id="KW-0472">Membrane</keyword>
<dbReference type="GO" id="GO:0017000">
    <property type="term" value="P:antibiotic biosynthetic process"/>
    <property type="evidence" value="ECO:0007669"/>
    <property type="project" value="InterPro"/>
</dbReference>
<evidence type="ECO:0000256" key="2">
    <source>
        <dbReference type="SAM" id="Phobius"/>
    </source>
</evidence>
<dbReference type="Pfam" id="PF01804">
    <property type="entry name" value="Penicil_amidase"/>
    <property type="match status" value="1"/>
</dbReference>
<dbReference type="SUPFAM" id="SSF56235">
    <property type="entry name" value="N-terminal nucleophile aminohydrolases (Ntn hydrolases)"/>
    <property type="match status" value="1"/>
</dbReference>
<name>T0YQJ7_9ZZZZ</name>
<feature type="non-terminal residue" evidence="3">
    <location>
        <position position="210"/>
    </location>
</feature>
<accession>T0YQJ7</accession>
<dbReference type="AlphaFoldDB" id="T0YQJ7"/>
<dbReference type="InterPro" id="IPR002692">
    <property type="entry name" value="S45"/>
</dbReference>
<evidence type="ECO:0000256" key="1">
    <source>
        <dbReference type="ARBA" id="ARBA00006586"/>
    </source>
</evidence>
<dbReference type="GO" id="GO:0016811">
    <property type="term" value="F:hydrolase activity, acting on carbon-nitrogen (but not peptide) bonds, in linear amides"/>
    <property type="evidence" value="ECO:0007669"/>
    <property type="project" value="InterPro"/>
</dbReference>
<dbReference type="PANTHER" id="PTHR34218">
    <property type="entry name" value="PEPTIDASE S45 PENICILLIN AMIDASE"/>
    <property type="match status" value="1"/>
</dbReference>
<sequence>MTGYNIVHHEMAETHCTRFPLLVPGRTLSWFGFHLFYGFCGEVCVKKATRRLVSGMLLGALVVVSGLGLSFDRVWQGSSARFSGHVVLRGLSDPVRIERDRQGIPTIRARNADDAYEALGFVQAQDRFFEMDLLRRVAAGRLAALVGSEAERDDERIRRFRLEAVVRAAYARATPRERARLIAYSRGVNAGLHDLRHRPFAYALLGLRPR</sequence>
<keyword evidence="2" id="KW-0812">Transmembrane</keyword>
<proteinExistence type="inferred from homology"/>
<protein>
    <submittedName>
        <fullName evidence="3">Peptidase S45, penicillin amidase</fullName>
        <ecNumber evidence="3">3.5.1.-</ecNumber>
    </submittedName>
</protein>
<dbReference type="PANTHER" id="PTHR34218:SF4">
    <property type="entry name" value="ACYL-HOMOSERINE LACTONE ACYLASE QUIP"/>
    <property type="match status" value="1"/>
</dbReference>
<dbReference type="Gene3D" id="1.10.439.10">
    <property type="entry name" value="Penicillin Amidohydrolase, domain 1"/>
    <property type="match status" value="1"/>
</dbReference>
<keyword evidence="3" id="KW-0378">Hydrolase</keyword>
<comment type="caution">
    <text evidence="3">The sequence shown here is derived from an EMBL/GenBank/DDBJ whole genome shotgun (WGS) entry which is preliminary data.</text>
</comment>
<feature type="transmembrane region" description="Helical" evidence="2">
    <location>
        <begin position="28"/>
        <end position="45"/>
    </location>
</feature>
<dbReference type="EMBL" id="AUZX01013938">
    <property type="protein sequence ID" value="EQD34032.1"/>
    <property type="molecule type" value="Genomic_DNA"/>
</dbReference>
<keyword evidence="2" id="KW-1133">Transmembrane helix</keyword>
<feature type="transmembrane region" description="Helical" evidence="2">
    <location>
        <begin position="52"/>
        <end position="71"/>
    </location>
</feature>